<proteinExistence type="predicted"/>
<dbReference type="AlphaFoldDB" id="A0A3M7TXJ1"/>
<sequence>MDKKNVITIRMNGEKTIIFRDDDEDVQSETAATEDNNRDDDAFHWVLAEHEPPEKAEPETNIVDFEERRKEKTALSLPFWDDGNRDRAPKLPPNKRKKKRPTRRTFSWPNLRLPGRMLAIVMSAIIVGTGFGLMLLTLFSTSEMDQASSAAPEIETAGAVQEPTALQPVGSITDDTFTGGIPNLTVHVVQGGAFTTSEKGQETVQTMRSEGYPAILTDHTEPMYLFMGIAPSKANSDELAQVYQSVGRETYTKAYLISSDAGVSEETAEYLYAGTQLVDELVQLGVGVTLSEADVSAGKANSLAGAWNEWKVQLEALDESDAVIAAATSWTAKTGEAVEKLQDEDATGWDLQQRLLESTILYEKLVKELE</sequence>
<feature type="transmembrane region" description="Helical" evidence="2">
    <location>
        <begin position="117"/>
        <end position="139"/>
    </location>
</feature>
<feature type="region of interest" description="Disordered" evidence="1">
    <location>
        <begin position="76"/>
        <end position="107"/>
    </location>
</feature>
<gene>
    <name evidence="3" type="ORF">EBO34_09885</name>
</gene>
<keyword evidence="2" id="KW-1133">Transmembrane helix</keyword>
<evidence type="ECO:0000313" key="3">
    <source>
        <dbReference type="EMBL" id="RNA70213.1"/>
    </source>
</evidence>
<keyword evidence="2" id="KW-0472">Membrane</keyword>
<evidence type="ECO:0000313" key="4">
    <source>
        <dbReference type="Proteomes" id="UP000278746"/>
    </source>
</evidence>
<dbReference type="OrthoDB" id="2964557at2"/>
<keyword evidence="2" id="KW-0812">Transmembrane</keyword>
<dbReference type="Proteomes" id="UP000278746">
    <property type="component" value="Unassembled WGS sequence"/>
</dbReference>
<organism evidence="3 4">
    <name type="scientific">Alteribacter keqinensis</name>
    <dbReference type="NCBI Taxonomy" id="2483800"/>
    <lineage>
        <taxon>Bacteria</taxon>
        <taxon>Bacillati</taxon>
        <taxon>Bacillota</taxon>
        <taxon>Bacilli</taxon>
        <taxon>Bacillales</taxon>
        <taxon>Bacillaceae</taxon>
        <taxon>Alteribacter</taxon>
    </lineage>
</organism>
<evidence type="ECO:0008006" key="5">
    <source>
        <dbReference type="Google" id="ProtNLM"/>
    </source>
</evidence>
<keyword evidence="4" id="KW-1185">Reference proteome</keyword>
<comment type="caution">
    <text evidence="3">The sequence shown here is derived from an EMBL/GenBank/DDBJ whole genome shotgun (WGS) entry which is preliminary data.</text>
</comment>
<evidence type="ECO:0000256" key="2">
    <source>
        <dbReference type="SAM" id="Phobius"/>
    </source>
</evidence>
<dbReference type="RefSeq" id="WP_122897780.1">
    <property type="nucleotide sequence ID" value="NZ_RHIB01000001.1"/>
</dbReference>
<accession>A0A3M7TXJ1</accession>
<reference evidence="3 4" key="1">
    <citation type="submission" date="2018-10" db="EMBL/GenBank/DDBJ databases">
        <title>Bacillus Keqinensis sp. nov., a moderately halophilic bacterium isolated from a saline-alkaline lake.</title>
        <authorList>
            <person name="Wang H."/>
        </authorList>
    </citation>
    <scope>NUCLEOTIDE SEQUENCE [LARGE SCALE GENOMIC DNA]</scope>
    <source>
        <strain evidence="3 4">KQ-3</strain>
    </source>
</reference>
<evidence type="ECO:0000256" key="1">
    <source>
        <dbReference type="SAM" id="MobiDB-lite"/>
    </source>
</evidence>
<protein>
    <recommendedName>
        <fullName evidence="5">SPOR domain-containing protein</fullName>
    </recommendedName>
</protein>
<dbReference type="EMBL" id="RHIB01000001">
    <property type="protein sequence ID" value="RNA70213.1"/>
    <property type="molecule type" value="Genomic_DNA"/>
</dbReference>
<name>A0A3M7TXJ1_9BACI</name>
<feature type="compositionally biased region" description="Basic residues" evidence="1">
    <location>
        <begin position="93"/>
        <end position="103"/>
    </location>
</feature>